<name>B3DXU5_METI4</name>
<organism evidence="1 2">
    <name type="scientific">Methylacidiphilum infernorum (isolate V4)</name>
    <name type="common">Methylokorus infernorum (strain V4)</name>
    <dbReference type="NCBI Taxonomy" id="481448"/>
    <lineage>
        <taxon>Bacteria</taxon>
        <taxon>Pseudomonadati</taxon>
        <taxon>Verrucomicrobiota</taxon>
        <taxon>Methylacidiphilae</taxon>
        <taxon>Methylacidiphilales</taxon>
        <taxon>Methylacidiphilaceae</taxon>
        <taxon>Methylacidiphilum (ex Ratnadevi et al. 2023)</taxon>
    </lineage>
</organism>
<reference evidence="1 2" key="1">
    <citation type="journal article" date="2008" name="Biol. Direct">
        <title>Complete genome sequence of the extremely acidophilic methanotroph isolate V4, Methylacidiphilum infernorum, a representative of the bacterial phylum Verrucomicrobia.</title>
        <authorList>
            <person name="Hou S."/>
            <person name="Makarova K.S."/>
            <person name="Saw J.H."/>
            <person name="Senin P."/>
            <person name="Ly B.V."/>
            <person name="Zhou Z."/>
            <person name="Ren Y."/>
            <person name="Wang J."/>
            <person name="Galperin M.Y."/>
            <person name="Omelchenko M.V."/>
            <person name="Wolf Y.I."/>
            <person name="Yutin N."/>
            <person name="Koonin E.V."/>
            <person name="Stott M.B."/>
            <person name="Mountain B.W."/>
            <person name="Crowe M.A."/>
            <person name="Smirnova A.V."/>
            <person name="Dunfield P.F."/>
            <person name="Feng L."/>
            <person name="Wang L."/>
            <person name="Alam M."/>
        </authorList>
    </citation>
    <scope>NUCLEOTIDE SEQUENCE [LARGE SCALE GENOMIC DNA]</scope>
    <source>
        <strain evidence="2">Isolate V4</strain>
    </source>
</reference>
<evidence type="ECO:0000313" key="1">
    <source>
        <dbReference type="EMBL" id="ACD83897.1"/>
    </source>
</evidence>
<dbReference type="EMBL" id="CP000975">
    <property type="protein sequence ID" value="ACD83897.1"/>
    <property type="molecule type" value="Genomic_DNA"/>
</dbReference>
<dbReference type="Proteomes" id="UP000009149">
    <property type="component" value="Chromosome"/>
</dbReference>
<sequence length="50" mass="5910">MDSLAIHLDFKPILFNLNRYEFFYFSRSPGDAKAAPGFRKIFWQPFSHGQ</sequence>
<protein>
    <submittedName>
        <fullName evidence="1">Uncharacterized protein</fullName>
    </submittedName>
</protein>
<dbReference type="HOGENOM" id="CLU_3119660_0_0_0"/>
<accession>B3DXU5</accession>
<dbReference type="KEGG" id="min:Minf_1843"/>
<proteinExistence type="predicted"/>
<evidence type="ECO:0000313" key="2">
    <source>
        <dbReference type="Proteomes" id="UP000009149"/>
    </source>
</evidence>
<dbReference type="AlphaFoldDB" id="B3DXU5"/>
<gene>
    <name evidence="1" type="ordered locus">Minf_1843</name>
</gene>